<comment type="similarity">
    <text evidence="1">Belongs to the DprA/Smf family.</text>
</comment>
<dbReference type="InterPro" id="IPR057666">
    <property type="entry name" value="DrpA_SLOG"/>
</dbReference>
<dbReference type="SUPFAM" id="SSF102405">
    <property type="entry name" value="MCP/YpsA-like"/>
    <property type="match status" value="1"/>
</dbReference>
<evidence type="ECO:0000313" key="4">
    <source>
        <dbReference type="Proteomes" id="UP000258379"/>
    </source>
</evidence>
<dbReference type="EMBL" id="NNRU01000002">
    <property type="protein sequence ID" value="RFT29592.1"/>
    <property type="molecule type" value="Genomic_DNA"/>
</dbReference>
<accession>A0A3E2CCW4</accession>
<reference evidence="3 4" key="1">
    <citation type="submission" date="2017-07" db="EMBL/GenBank/DDBJ databases">
        <title>A comparative genomics approach to explaining the enigmatic role of Gardnerella vaginalis in the vaginal microbiome.</title>
        <authorList>
            <person name="Vancuren S.J."/>
            <person name="Hill J.E."/>
        </authorList>
    </citation>
    <scope>NUCLEOTIDE SEQUENCE [LARGE SCALE GENOMIC DNA]</scope>
    <source>
        <strain evidence="3 4">WP023</strain>
    </source>
</reference>
<protein>
    <submittedName>
        <fullName evidence="3">DNA-protecting protein DprA</fullName>
    </submittedName>
</protein>
<dbReference type="PANTHER" id="PTHR43022:SF1">
    <property type="entry name" value="PROTEIN SMF"/>
    <property type="match status" value="1"/>
</dbReference>
<dbReference type="RefSeq" id="WP_248911602.1">
    <property type="nucleotide sequence ID" value="NZ_CP083177.1"/>
</dbReference>
<proteinExistence type="inferred from homology"/>
<feature type="domain" description="Smf/DprA SLOG" evidence="2">
    <location>
        <begin position="184"/>
        <end position="407"/>
    </location>
</feature>
<name>A0A3E2CCW4_GARVA</name>
<comment type="caution">
    <text evidence="3">The sequence shown here is derived from an EMBL/GenBank/DDBJ whole genome shotgun (WGS) entry which is preliminary data.</text>
</comment>
<evidence type="ECO:0000256" key="1">
    <source>
        <dbReference type="ARBA" id="ARBA00006525"/>
    </source>
</evidence>
<dbReference type="NCBIfam" id="TIGR00732">
    <property type="entry name" value="dprA"/>
    <property type="match status" value="1"/>
</dbReference>
<dbReference type="PANTHER" id="PTHR43022">
    <property type="entry name" value="PROTEIN SMF"/>
    <property type="match status" value="1"/>
</dbReference>
<dbReference type="InterPro" id="IPR003488">
    <property type="entry name" value="DprA"/>
</dbReference>
<dbReference type="Pfam" id="PF02481">
    <property type="entry name" value="DNA_processg_A"/>
    <property type="match status" value="1"/>
</dbReference>
<dbReference type="AlphaFoldDB" id="A0A3E2CCW4"/>
<gene>
    <name evidence="3" type="primary">dprA</name>
    <name evidence="3" type="ORF">CG405_02305</name>
</gene>
<sequence length="504" mass="55189">MNNISSINGNNNTYRIDNDTLSRAILTFCIDGADAIMYTLVIGSVNAGSIVETLHLICESISESIGKTKNKQLELDLQNSCCQDDFYIDGSLENQTKSNLNDLENDGKILNIIKNHSKVSVLEEYFLNGLKIWGSNNADNKIAINNFDILHRSIKKWCLRLKQLPSWDSNQLKRWFSSNGTQWIISPNSKYWPKQLQDLATQCQVAPPLCLWGIGDPNALIQCKQPLAIVGSRGCNDYGYELSFTFAKSCAKKGHTVISGGAYGIDAAAHWGTLDALDSHAANVNPVGKTIVVFAGGLNKMGPSSNAQLFDAILSSGGACISELCPDTTPVARRFLLRNRLIAAIASKVIVSQARLRSGALNTANWANSLNREIYSVPGDVTSPSNAGCNMLIHDGKAMMICSQNDIDSIYPNSHHYLPHSLSNNNIIPDTCNDFQKIVLKAIQECKSKKICANIDNIHAIMLHTNSNNDFSISKISGEIAILELNGIVKNQNGVFSLNRKNLK</sequence>
<dbReference type="GO" id="GO:0009294">
    <property type="term" value="P:DNA-mediated transformation"/>
    <property type="evidence" value="ECO:0007669"/>
    <property type="project" value="InterPro"/>
</dbReference>
<evidence type="ECO:0000313" key="3">
    <source>
        <dbReference type="EMBL" id="RFT29592.1"/>
    </source>
</evidence>
<dbReference type="Gene3D" id="3.40.50.450">
    <property type="match status" value="1"/>
</dbReference>
<dbReference type="Proteomes" id="UP000258379">
    <property type="component" value="Unassembled WGS sequence"/>
</dbReference>
<evidence type="ECO:0000259" key="2">
    <source>
        <dbReference type="Pfam" id="PF02481"/>
    </source>
</evidence>
<organism evidence="3 4">
    <name type="scientific">Gardnerella vaginalis</name>
    <dbReference type="NCBI Taxonomy" id="2702"/>
    <lineage>
        <taxon>Bacteria</taxon>
        <taxon>Bacillati</taxon>
        <taxon>Actinomycetota</taxon>
        <taxon>Actinomycetes</taxon>
        <taxon>Bifidobacteriales</taxon>
        <taxon>Bifidobacteriaceae</taxon>
        <taxon>Gardnerella</taxon>
    </lineage>
</organism>